<feature type="compositionally biased region" description="Low complexity" evidence="5">
    <location>
        <begin position="145"/>
        <end position="161"/>
    </location>
</feature>
<proteinExistence type="predicted"/>
<evidence type="ECO:0000256" key="5">
    <source>
        <dbReference type="SAM" id="MobiDB-lite"/>
    </source>
</evidence>
<evidence type="ECO:0000256" key="1">
    <source>
        <dbReference type="ARBA" id="ARBA00004141"/>
    </source>
</evidence>
<accession>A0A1Y2CGB0</accession>
<keyword evidence="2 6" id="KW-0812">Transmembrane</keyword>
<organism evidence="8 9">
    <name type="scientific">Rhizoclosmatium globosum</name>
    <dbReference type="NCBI Taxonomy" id="329046"/>
    <lineage>
        <taxon>Eukaryota</taxon>
        <taxon>Fungi</taxon>
        <taxon>Fungi incertae sedis</taxon>
        <taxon>Chytridiomycota</taxon>
        <taxon>Chytridiomycota incertae sedis</taxon>
        <taxon>Chytridiomycetes</taxon>
        <taxon>Chytridiales</taxon>
        <taxon>Chytriomycetaceae</taxon>
        <taxon>Rhizoclosmatium</taxon>
    </lineage>
</organism>
<dbReference type="Proteomes" id="UP000193642">
    <property type="component" value="Unassembled WGS sequence"/>
</dbReference>
<feature type="region of interest" description="Disordered" evidence="5">
    <location>
        <begin position="128"/>
        <end position="168"/>
    </location>
</feature>
<gene>
    <name evidence="8" type="ORF">BCR33DRAFT_156400</name>
</gene>
<sequence length="168" mass="18057">MWVLLTPNALCILGTVYVGFETRNVNSRYNEARLINSSAYVTALSLMILIGLGLSLKLPSTQVMMTSLICSLTIISVIGINFIPKVMELSSTNAVDTVVVGTGEGGTKDMAANKYYCRTCNQELKGGGVGKGKMTSTPVPHIKSSRSSTQPQQSNQTQSNRKSVNYNA</sequence>
<evidence type="ECO:0000256" key="2">
    <source>
        <dbReference type="ARBA" id="ARBA00022692"/>
    </source>
</evidence>
<keyword evidence="4 6" id="KW-0472">Membrane</keyword>
<name>A0A1Y2CGB0_9FUNG</name>
<dbReference type="GO" id="GO:0016020">
    <property type="term" value="C:membrane"/>
    <property type="evidence" value="ECO:0007669"/>
    <property type="project" value="UniProtKB-SubCell"/>
</dbReference>
<feature type="transmembrane region" description="Helical" evidence="6">
    <location>
        <begin position="34"/>
        <end position="56"/>
    </location>
</feature>
<evidence type="ECO:0000313" key="8">
    <source>
        <dbReference type="EMBL" id="ORY45956.1"/>
    </source>
</evidence>
<evidence type="ECO:0000313" key="9">
    <source>
        <dbReference type="Proteomes" id="UP000193642"/>
    </source>
</evidence>
<reference evidence="8 9" key="1">
    <citation type="submission" date="2016-07" db="EMBL/GenBank/DDBJ databases">
        <title>Pervasive Adenine N6-methylation of Active Genes in Fungi.</title>
        <authorList>
            <consortium name="DOE Joint Genome Institute"/>
            <person name="Mondo S.J."/>
            <person name="Dannebaum R.O."/>
            <person name="Kuo R.C."/>
            <person name="Labutti K."/>
            <person name="Haridas S."/>
            <person name="Kuo A."/>
            <person name="Salamov A."/>
            <person name="Ahrendt S.R."/>
            <person name="Lipzen A."/>
            <person name="Sullivan W."/>
            <person name="Andreopoulos W.B."/>
            <person name="Clum A."/>
            <person name="Lindquist E."/>
            <person name="Daum C."/>
            <person name="Ramamoorthy G.K."/>
            <person name="Gryganskyi A."/>
            <person name="Culley D."/>
            <person name="Magnuson J.K."/>
            <person name="James T.Y."/>
            <person name="O'Malley M.A."/>
            <person name="Stajich J.E."/>
            <person name="Spatafora J.W."/>
            <person name="Visel A."/>
            <person name="Grigoriev I.V."/>
        </authorList>
    </citation>
    <scope>NUCLEOTIDE SEQUENCE [LARGE SCALE GENOMIC DNA]</scope>
    <source>
        <strain evidence="8 9">JEL800</strain>
    </source>
</reference>
<protein>
    <recommendedName>
        <fullName evidence="7">G-protein coupled receptors family 3 profile domain-containing protein</fullName>
    </recommendedName>
</protein>
<dbReference type="Pfam" id="PF00003">
    <property type="entry name" value="7tm_3"/>
    <property type="match status" value="1"/>
</dbReference>
<evidence type="ECO:0000256" key="4">
    <source>
        <dbReference type="ARBA" id="ARBA00023136"/>
    </source>
</evidence>
<evidence type="ECO:0000259" key="7">
    <source>
        <dbReference type="PROSITE" id="PS50259"/>
    </source>
</evidence>
<dbReference type="AlphaFoldDB" id="A0A1Y2CGB0"/>
<keyword evidence="3 6" id="KW-1133">Transmembrane helix</keyword>
<keyword evidence="9" id="KW-1185">Reference proteome</keyword>
<comment type="caution">
    <text evidence="8">The sequence shown here is derived from an EMBL/GenBank/DDBJ whole genome shotgun (WGS) entry which is preliminary data.</text>
</comment>
<comment type="subcellular location">
    <subcellularLocation>
        <location evidence="1">Membrane</location>
        <topology evidence="1">Multi-pass membrane protein</topology>
    </subcellularLocation>
</comment>
<dbReference type="PROSITE" id="PS50259">
    <property type="entry name" value="G_PROTEIN_RECEP_F3_4"/>
    <property type="match status" value="1"/>
</dbReference>
<dbReference type="InterPro" id="IPR017978">
    <property type="entry name" value="GPCR_3_C"/>
</dbReference>
<dbReference type="EMBL" id="MCGO01000018">
    <property type="protein sequence ID" value="ORY45956.1"/>
    <property type="molecule type" value="Genomic_DNA"/>
</dbReference>
<feature type="transmembrane region" description="Helical" evidence="6">
    <location>
        <begin position="63"/>
        <end position="83"/>
    </location>
</feature>
<evidence type="ECO:0000256" key="6">
    <source>
        <dbReference type="SAM" id="Phobius"/>
    </source>
</evidence>
<evidence type="ECO:0000256" key="3">
    <source>
        <dbReference type="ARBA" id="ARBA00022989"/>
    </source>
</evidence>
<dbReference type="GO" id="GO:0004930">
    <property type="term" value="F:G protein-coupled receptor activity"/>
    <property type="evidence" value="ECO:0007669"/>
    <property type="project" value="InterPro"/>
</dbReference>
<feature type="domain" description="G-protein coupled receptors family 3 profile" evidence="7">
    <location>
        <begin position="1"/>
        <end position="86"/>
    </location>
</feature>